<accession>A0A5A7RFB6</accession>
<dbReference type="AlphaFoldDB" id="A0A5A7RFB6"/>
<dbReference type="InterPro" id="IPR003439">
    <property type="entry name" value="ABC_transporter-like_ATP-bd"/>
</dbReference>
<evidence type="ECO:0000256" key="3">
    <source>
        <dbReference type="ARBA" id="ARBA00022692"/>
    </source>
</evidence>
<dbReference type="InterPro" id="IPR043926">
    <property type="entry name" value="ABCG_dom"/>
</dbReference>
<dbReference type="SUPFAM" id="SSF52540">
    <property type="entry name" value="P-loop containing nucleoside triphosphate hydrolases"/>
    <property type="match status" value="1"/>
</dbReference>
<dbReference type="Pfam" id="PF01061">
    <property type="entry name" value="ABC2_membrane"/>
    <property type="match status" value="1"/>
</dbReference>
<evidence type="ECO:0000256" key="1">
    <source>
        <dbReference type="ARBA" id="ARBA00004141"/>
    </source>
</evidence>
<dbReference type="SMART" id="SM00382">
    <property type="entry name" value="AAA"/>
    <property type="match status" value="1"/>
</dbReference>
<dbReference type="OrthoDB" id="66620at2759"/>
<dbReference type="Gene3D" id="3.40.50.300">
    <property type="entry name" value="P-loop containing nucleotide triphosphate hydrolases"/>
    <property type="match status" value="1"/>
</dbReference>
<evidence type="ECO:0000256" key="6">
    <source>
        <dbReference type="ARBA" id="ARBA00022989"/>
    </source>
</evidence>
<keyword evidence="6 8" id="KW-1133">Transmembrane helix</keyword>
<evidence type="ECO:0000256" key="8">
    <source>
        <dbReference type="SAM" id="Phobius"/>
    </source>
</evidence>
<dbReference type="Pfam" id="PF19055">
    <property type="entry name" value="ABC2_membrane_7"/>
    <property type="match status" value="1"/>
</dbReference>
<dbReference type="InterPro" id="IPR013525">
    <property type="entry name" value="ABC2_TM"/>
</dbReference>
<dbReference type="GO" id="GO:0016887">
    <property type="term" value="F:ATP hydrolysis activity"/>
    <property type="evidence" value="ECO:0007669"/>
    <property type="project" value="InterPro"/>
</dbReference>
<feature type="transmembrane region" description="Helical" evidence="8">
    <location>
        <begin position="596"/>
        <end position="618"/>
    </location>
</feature>
<keyword evidence="7 8" id="KW-0472">Membrane</keyword>
<comment type="caution">
    <text evidence="10">The sequence shown here is derived from an EMBL/GenBank/DDBJ whole genome shotgun (WGS) entry which is preliminary data.</text>
</comment>
<dbReference type="EMBL" id="BKCP01012181">
    <property type="protein sequence ID" value="GER55868.1"/>
    <property type="molecule type" value="Genomic_DNA"/>
</dbReference>
<feature type="transmembrane region" description="Helical" evidence="8">
    <location>
        <begin position="507"/>
        <end position="529"/>
    </location>
</feature>
<organism evidence="10 11">
    <name type="scientific">Striga asiatica</name>
    <name type="common">Asiatic witchweed</name>
    <name type="synonym">Buchnera asiatica</name>
    <dbReference type="NCBI Taxonomy" id="4170"/>
    <lineage>
        <taxon>Eukaryota</taxon>
        <taxon>Viridiplantae</taxon>
        <taxon>Streptophyta</taxon>
        <taxon>Embryophyta</taxon>
        <taxon>Tracheophyta</taxon>
        <taxon>Spermatophyta</taxon>
        <taxon>Magnoliopsida</taxon>
        <taxon>eudicotyledons</taxon>
        <taxon>Gunneridae</taxon>
        <taxon>Pentapetalae</taxon>
        <taxon>asterids</taxon>
        <taxon>lamiids</taxon>
        <taxon>Lamiales</taxon>
        <taxon>Orobanchaceae</taxon>
        <taxon>Buchnereae</taxon>
        <taxon>Striga</taxon>
    </lineage>
</organism>
<dbReference type="GO" id="GO:0005524">
    <property type="term" value="F:ATP binding"/>
    <property type="evidence" value="ECO:0007669"/>
    <property type="project" value="UniProtKB-KW"/>
</dbReference>
<feature type="transmembrane region" description="Helical" evidence="8">
    <location>
        <begin position="476"/>
        <end position="500"/>
    </location>
</feature>
<evidence type="ECO:0000259" key="9">
    <source>
        <dbReference type="PROSITE" id="PS50893"/>
    </source>
</evidence>
<dbReference type="InterPro" id="IPR027417">
    <property type="entry name" value="P-loop_NTPase"/>
</dbReference>
<dbReference type="PROSITE" id="PS50893">
    <property type="entry name" value="ABC_TRANSPORTER_2"/>
    <property type="match status" value="1"/>
</dbReference>
<sequence>MARCFEPPSASPEDDSIVLFSTLDSPIQHREKNRKPYYNLIVTNLSYTIRKSEQPFSNLIFRVVKKEEKPIEILKSVSFTARASEILAVVGPSGTGKSSLLKIVSGRIQDKYFDPKCIKLNENPLTSQAEMRKLCGFVAQDDTLFPRLTVKETLMFSAKFRLKEITSRERETRVDSLMQELGLEHVAESYVGDEENRGISGGERKRVSIGVDVINDPPILLLDEPTSGLDSRSAFRVVELLSSMARAKQRTIVFSIHQPSYRILHHISNFLILSHGSVAHHGSLESLERAITGLGLKIPSRLNPLEFSMEIISTLNESYSKNNHLPEENSYLSYLAIQVGPDQFLPRAYEISVLCVRFWKIIYRTKQLLLARTMQAIVGGFGLASVYVKVRKDEGGVAERLGLFAFTLSFLLSSTVEALPIYLQERHVLMKEASRSSYRVSSYVIANTLIFFPFLFVIAILFSVPLYWIVGLNPSLSAFAFFTLVIWLIVLMASSLVLFLSVISPDFITGNSLICTVLGSFFLFSGYFIPREAIPKYWLFMYYVSIYRYPLDCLVINEYWSEREECFSRRDDIRTECVLTGRDVLRNRGFEHDTRWFNVGIMLVFFVFYRLLAWIVLVRKVSKTTL</sequence>
<keyword evidence="4" id="KW-0547">Nucleotide-binding</keyword>
<dbReference type="Pfam" id="PF00005">
    <property type="entry name" value="ABC_tran"/>
    <property type="match status" value="1"/>
</dbReference>
<feature type="transmembrane region" description="Helical" evidence="8">
    <location>
        <begin position="444"/>
        <end position="470"/>
    </location>
</feature>
<proteinExistence type="predicted"/>
<dbReference type="GO" id="GO:0140359">
    <property type="term" value="F:ABC-type transporter activity"/>
    <property type="evidence" value="ECO:0007669"/>
    <property type="project" value="InterPro"/>
</dbReference>
<feature type="domain" description="ABC transporter" evidence="9">
    <location>
        <begin position="59"/>
        <end position="300"/>
    </location>
</feature>
<dbReference type="PANTHER" id="PTHR48041">
    <property type="entry name" value="ABC TRANSPORTER G FAMILY MEMBER 28"/>
    <property type="match status" value="1"/>
</dbReference>
<evidence type="ECO:0000313" key="10">
    <source>
        <dbReference type="EMBL" id="GER55868.1"/>
    </source>
</evidence>
<dbReference type="FunFam" id="3.40.50.300:FF:001409">
    <property type="entry name" value="ABC transporter G family member 23"/>
    <property type="match status" value="1"/>
</dbReference>
<dbReference type="PROSITE" id="PS00211">
    <property type="entry name" value="ABC_TRANSPORTER_1"/>
    <property type="match status" value="1"/>
</dbReference>
<dbReference type="GO" id="GO:0016020">
    <property type="term" value="C:membrane"/>
    <property type="evidence" value="ECO:0007669"/>
    <property type="project" value="UniProtKB-SubCell"/>
</dbReference>
<dbReference type="InterPro" id="IPR003593">
    <property type="entry name" value="AAA+_ATPase"/>
</dbReference>
<dbReference type="InterPro" id="IPR017871">
    <property type="entry name" value="ABC_transporter-like_CS"/>
</dbReference>
<dbReference type="PANTHER" id="PTHR48041:SF51">
    <property type="entry name" value="ABC TRANSPORTER G FAMILY MEMBER 23"/>
    <property type="match status" value="1"/>
</dbReference>
<evidence type="ECO:0000256" key="5">
    <source>
        <dbReference type="ARBA" id="ARBA00022840"/>
    </source>
</evidence>
<dbReference type="InterPro" id="IPR050352">
    <property type="entry name" value="ABCG_transporters"/>
</dbReference>
<evidence type="ECO:0000256" key="7">
    <source>
        <dbReference type="ARBA" id="ARBA00023136"/>
    </source>
</evidence>
<protein>
    <submittedName>
        <fullName evidence="10">ABC transporter G family member</fullName>
    </submittedName>
</protein>
<evidence type="ECO:0000256" key="4">
    <source>
        <dbReference type="ARBA" id="ARBA00022741"/>
    </source>
</evidence>
<keyword evidence="11" id="KW-1185">Reference proteome</keyword>
<keyword evidence="5" id="KW-0067">ATP-binding</keyword>
<evidence type="ECO:0000313" key="11">
    <source>
        <dbReference type="Proteomes" id="UP000325081"/>
    </source>
</evidence>
<name>A0A5A7RFB6_STRAF</name>
<keyword evidence="2" id="KW-0813">Transport</keyword>
<reference evidence="11" key="1">
    <citation type="journal article" date="2019" name="Curr. Biol.">
        <title>Genome Sequence of Striga asiatica Provides Insight into the Evolution of Plant Parasitism.</title>
        <authorList>
            <person name="Yoshida S."/>
            <person name="Kim S."/>
            <person name="Wafula E.K."/>
            <person name="Tanskanen J."/>
            <person name="Kim Y.M."/>
            <person name="Honaas L."/>
            <person name="Yang Z."/>
            <person name="Spallek T."/>
            <person name="Conn C.E."/>
            <person name="Ichihashi Y."/>
            <person name="Cheong K."/>
            <person name="Cui S."/>
            <person name="Der J.P."/>
            <person name="Gundlach H."/>
            <person name="Jiao Y."/>
            <person name="Hori C."/>
            <person name="Ishida J.K."/>
            <person name="Kasahara H."/>
            <person name="Kiba T."/>
            <person name="Kim M.S."/>
            <person name="Koo N."/>
            <person name="Laohavisit A."/>
            <person name="Lee Y.H."/>
            <person name="Lumba S."/>
            <person name="McCourt P."/>
            <person name="Mortimer J.C."/>
            <person name="Mutuku J.M."/>
            <person name="Nomura T."/>
            <person name="Sasaki-Sekimoto Y."/>
            <person name="Seto Y."/>
            <person name="Wang Y."/>
            <person name="Wakatake T."/>
            <person name="Sakakibara H."/>
            <person name="Demura T."/>
            <person name="Yamaguchi S."/>
            <person name="Yoneyama K."/>
            <person name="Manabe R.I."/>
            <person name="Nelson D.C."/>
            <person name="Schulman A.H."/>
            <person name="Timko M.P."/>
            <person name="dePamphilis C.W."/>
            <person name="Choi D."/>
            <person name="Shirasu K."/>
        </authorList>
    </citation>
    <scope>NUCLEOTIDE SEQUENCE [LARGE SCALE GENOMIC DNA]</scope>
    <source>
        <strain evidence="11">cv. UVA1</strain>
    </source>
</reference>
<gene>
    <name evidence="10" type="ORF">STAS_33561</name>
</gene>
<comment type="subcellular location">
    <subcellularLocation>
        <location evidence="1">Membrane</location>
        <topology evidence="1">Multi-pass membrane protein</topology>
    </subcellularLocation>
</comment>
<feature type="transmembrane region" description="Helical" evidence="8">
    <location>
        <begin position="400"/>
        <end position="423"/>
    </location>
</feature>
<dbReference type="Proteomes" id="UP000325081">
    <property type="component" value="Unassembled WGS sequence"/>
</dbReference>
<keyword evidence="3 8" id="KW-0812">Transmembrane</keyword>
<evidence type="ECO:0000256" key="2">
    <source>
        <dbReference type="ARBA" id="ARBA00022448"/>
    </source>
</evidence>